<dbReference type="PANTHER" id="PTHR46857">
    <property type="entry name" value="EPITHELIAL CELL-TRANSFORMING SEQUENCE 2 ONCOGENE-LIKE"/>
    <property type="match status" value="1"/>
</dbReference>
<dbReference type="AlphaFoldDB" id="A0AAD1RE19"/>
<dbReference type="InterPro" id="IPR036047">
    <property type="entry name" value="F-box-like_dom_sf"/>
</dbReference>
<dbReference type="InterPro" id="IPR035899">
    <property type="entry name" value="DBL_dom_sf"/>
</dbReference>
<dbReference type="Pfam" id="PF00621">
    <property type="entry name" value="RhoGEF"/>
    <property type="match status" value="1"/>
</dbReference>
<dbReference type="Gene3D" id="1.20.1280.50">
    <property type="match status" value="1"/>
</dbReference>
<dbReference type="SUPFAM" id="SSF48065">
    <property type="entry name" value="DBL homology domain (DH-domain)"/>
    <property type="match status" value="1"/>
</dbReference>
<dbReference type="PROSITE" id="PS50010">
    <property type="entry name" value="DH_2"/>
    <property type="match status" value="1"/>
</dbReference>
<evidence type="ECO:0000259" key="1">
    <source>
        <dbReference type="PROSITE" id="PS50010"/>
    </source>
</evidence>
<dbReference type="Pfam" id="PF14252">
    <property type="entry name" value="DUF4347"/>
    <property type="match status" value="1"/>
</dbReference>
<protein>
    <submittedName>
        <fullName evidence="2">Epithelial cell-transforming sequence 2 oncogene-like</fullName>
    </submittedName>
</protein>
<feature type="domain" description="DH" evidence="1">
    <location>
        <begin position="646"/>
        <end position="780"/>
    </location>
</feature>
<dbReference type="InterPro" id="IPR052805">
    <property type="entry name" value="GEF_Ubiquitin-Prot_Reg"/>
</dbReference>
<dbReference type="PANTHER" id="PTHR46857:SF1">
    <property type="entry name" value="EPITHELIAL CELL-TRANSFORMING SEQUENCE 2 ONCOGENE-LIKE"/>
    <property type="match status" value="1"/>
</dbReference>
<dbReference type="InterPro" id="IPR001810">
    <property type="entry name" value="F-box_dom"/>
</dbReference>
<sequence>MTSTNALRRSPHSIKRWQLESMGLHTGETQISIREQSSPDQPMSSQTRFSAWTPIASKSFNKQLFHERVQLIGHWFDLWTDMQRKQFLHSMLMRSSKSQLKFVQDWFTEEVPVTKLDFTTVLPRFISLYIFSFLNPQELCSVAQVSWHWKFLSEQDCLWMPKCTKFGWFLPYSPSDNEYGAWKKHYVTCACTLDYLTPREAAETYGTLNEPMERKEEQEENLREKLIRKLLRKRLALHKKELLKSRPPWISGTCRSAVFNPDIKLSQSDQVALQAALQLIKDQANDSNKTLTSLLLSENNQTPSFRLALEKTIVENSVKSMPKRLPVNGAQTLANRHCHSLWQYSHLGSSSSMHLVLISSNLPAYEVVLASVKPQVIPIVYDFHGMTPESLLFQVEKCLNGCTVQSIGIVTAGDSQHLHLLQNCRINSQNILTPEIRDFWEKLGSCVELDKNGGCHIDLFVPLAASESGMEILDHLTQLTGLMFCAPTGIITGCYQHILSEWLTGFRNIGSPPFLYFNEEKLQAWCRFADIMEEALQMVRKQMKMHISDLQRNVSGRIIGQFMFDTMSMTKVQSNQKVAEALTDGLVELSKGKYDNSLEFLSLFLLKKCAKNTEPGSQEVITEGQVADTLTTILEENTLLADFGDRRTRIAQEIVRSEKEYVQILKIIRDVYVVPLKAALSSNRAILSISNIQIIFSDILNILQINKHLLGELVERFQEWGPAQCLGDVFMKFGSQLNSYTNFFNNYSVILKTIDKIQLEPSLLLHEELYMDFNNNFLSFSGGVHIHLTEIRLELRDKTHQYHQHQAEATLLDIKSNTKSINESNLKKVALMLQKFELRQYSQGSKASKLLVSQLHKQQMKTNIPYILTDNNIKILKPQDINNELANVYGKLYNLKTEPMTYQPTTQVIQAFLEDIRLPQFDNPSLFRGYQASTI</sequence>
<reference evidence="2" key="1">
    <citation type="submission" date="2022-03" db="EMBL/GenBank/DDBJ databases">
        <authorList>
            <person name="Alioto T."/>
            <person name="Alioto T."/>
            <person name="Gomez Garrido J."/>
        </authorList>
    </citation>
    <scope>NUCLEOTIDE SEQUENCE</scope>
</reference>
<gene>
    <name evidence="2" type="ORF">PECUL_23A055004</name>
</gene>
<evidence type="ECO:0000313" key="3">
    <source>
        <dbReference type="Proteomes" id="UP001295444"/>
    </source>
</evidence>
<keyword evidence="3" id="KW-1185">Reference proteome</keyword>
<evidence type="ECO:0000313" key="2">
    <source>
        <dbReference type="EMBL" id="CAH2250571.1"/>
    </source>
</evidence>
<proteinExistence type="predicted"/>
<name>A0AAD1RE19_PELCU</name>
<accession>A0AAD1RE19</accession>
<dbReference type="GO" id="GO:0005085">
    <property type="term" value="F:guanyl-nucleotide exchange factor activity"/>
    <property type="evidence" value="ECO:0007669"/>
    <property type="project" value="InterPro"/>
</dbReference>
<dbReference type="CDD" id="cd22173">
    <property type="entry name" value="F-box_ECT2L"/>
    <property type="match status" value="1"/>
</dbReference>
<dbReference type="EMBL" id="OW240913">
    <property type="protein sequence ID" value="CAH2250571.1"/>
    <property type="molecule type" value="Genomic_DNA"/>
</dbReference>
<dbReference type="SMART" id="SM00325">
    <property type="entry name" value="RhoGEF"/>
    <property type="match status" value="1"/>
</dbReference>
<organism evidence="2 3">
    <name type="scientific">Pelobates cultripes</name>
    <name type="common">Western spadefoot toad</name>
    <dbReference type="NCBI Taxonomy" id="61616"/>
    <lineage>
        <taxon>Eukaryota</taxon>
        <taxon>Metazoa</taxon>
        <taxon>Chordata</taxon>
        <taxon>Craniata</taxon>
        <taxon>Vertebrata</taxon>
        <taxon>Euteleostomi</taxon>
        <taxon>Amphibia</taxon>
        <taxon>Batrachia</taxon>
        <taxon>Anura</taxon>
        <taxon>Pelobatoidea</taxon>
        <taxon>Pelobatidae</taxon>
        <taxon>Pelobates</taxon>
    </lineage>
</organism>
<dbReference type="Gene3D" id="1.20.900.10">
    <property type="entry name" value="Dbl homology (DH) domain"/>
    <property type="match status" value="1"/>
</dbReference>
<dbReference type="SUPFAM" id="SSF81383">
    <property type="entry name" value="F-box domain"/>
    <property type="match status" value="1"/>
</dbReference>
<dbReference type="Pfam" id="PF12937">
    <property type="entry name" value="F-box-like"/>
    <property type="match status" value="1"/>
</dbReference>
<dbReference type="Proteomes" id="UP001295444">
    <property type="component" value="Chromosome 02"/>
</dbReference>
<dbReference type="InterPro" id="IPR000219">
    <property type="entry name" value="DH_dom"/>
</dbReference>
<dbReference type="InterPro" id="IPR025592">
    <property type="entry name" value="DUF4347"/>
</dbReference>